<dbReference type="GO" id="GO:0008237">
    <property type="term" value="F:metallopeptidase activity"/>
    <property type="evidence" value="ECO:0007669"/>
    <property type="project" value="InterPro"/>
</dbReference>
<dbReference type="SUPFAM" id="SSF55486">
    <property type="entry name" value="Metalloproteases ('zincins'), catalytic domain"/>
    <property type="match status" value="1"/>
</dbReference>
<dbReference type="PANTHER" id="PTHR38478">
    <property type="entry name" value="PEPTIDASE M1A AND M12B"/>
    <property type="match status" value="1"/>
</dbReference>
<feature type="signal peptide" evidence="2">
    <location>
        <begin position="1"/>
        <end position="21"/>
    </location>
</feature>
<organism evidence="5 6">
    <name type="scientific">Spirosoma radiotolerans</name>
    <dbReference type="NCBI Taxonomy" id="1379870"/>
    <lineage>
        <taxon>Bacteria</taxon>
        <taxon>Pseudomonadati</taxon>
        <taxon>Bacteroidota</taxon>
        <taxon>Cytophagia</taxon>
        <taxon>Cytophagales</taxon>
        <taxon>Cytophagaceae</taxon>
        <taxon>Spirosoma</taxon>
    </lineage>
</organism>
<evidence type="ECO:0000256" key="1">
    <source>
        <dbReference type="SAM" id="MobiDB-lite"/>
    </source>
</evidence>
<dbReference type="OrthoDB" id="9776599at2"/>
<dbReference type="STRING" id="1379870.SD10_24275"/>
<dbReference type="Gene3D" id="3.40.390.10">
    <property type="entry name" value="Collagenase (Catalytic Domain)"/>
    <property type="match status" value="1"/>
</dbReference>
<dbReference type="EMBL" id="CP010429">
    <property type="protein sequence ID" value="AKD57546.1"/>
    <property type="molecule type" value="Genomic_DNA"/>
</dbReference>
<feature type="domain" description="EcxA zinc-binding" evidence="3">
    <location>
        <begin position="416"/>
        <end position="731"/>
    </location>
</feature>
<dbReference type="InterPro" id="IPR033413">
    <property type="entry name" value="DUF5117"/>
</dbReference>
<dbReference type="HOGENOM" id="CLU_008630_0_0_10"/>
<name>A0A0E3V9W8_9BACT</name>
<evidence type="ECO:0000313" key="5">
    <source>
        <dbReference type="EMBL" id="AKD57546.1"/>
    </source>
</evidence>
<keyword evidence="2" id="KW-0732">Signal</keyword>
<gene>
    <name evidence="5" type="ORF">SD10_24275</name>
</gene>
<feature type="domain" description="DUF5117" evidence="4">
    <location>
        <begin position="89"/>
        <end position="286"/>
    </location>
</feature>
<dbReference type="CDD" id="cd04276">
    <property type="entry name" value="ZnMc_MMP_like_2"/>
    <property type="match status" value="1"/>
</dbReference>
<proteinExistence type="predicted"/>
<dbReference type="Pfam" id="PF16313">
    <property type="entry name" value="DUF4953"/>
    <property type="match status" value="1"/>
</dbReference>
<dbReference type="Proteomes" id="UP000033054">
    <property type="component" value="Chromosome"/>
</dbReference>
<keyword evidence="6" id="KW-1185">Reference proteome</keyword>
<dbReference type="AlphaFoldDB" id="A0A0E3V9W8"/>
<dbReference type="InterPro" id="IPR034032">
    <property type="entry name" value="Zn_MMP-like_bac"/>
</dbReference>
<feature type="region of interest" description="Disordered" evidence="1">
    <location>
        <begin position="841"/>
        <end position="860"/>
    </location>
</feature>
<dbReference type="KEGG" id="srd:SD10_24275"/>
<dbReference type="PATRIC" id="fig|1379870.5.peg.5252"/>
<evidence type="ECO:0000313" key="6">
    <source>
        <dbReference type="Proteomes" id="UP000033054"/>
    </source>
</evidence>
<evidence type="ECO:0000259" key="3">
    <source>
        <dbReference type="Pfam" id="PF16313"/>
    </source>
</evidence>
<feature type="chain" id="PRO_5002414157" evidence="2">
    <location>
        <begin position="22"/>
        <end position="860"/>
    </location>
</feature>
<dbReference type="RefSeq" id="WP_046577478.1">
    <property type="nucleotide sequence ID" value="NZ_CP010429.1"/>
</dbReference>
<evidence type="ECO:0000256" key="2">
    <source>
        <dbReference type="SAM" id="SignalP"/>
    </source>
</evidence>
<dbReference type="PANTHER" id="PTHR38478:SF1">
    <property type="entry name" value="ZINC DEPENDENT METALLOPROTEASE DOMAIN LIPOPROTEIN"/>
    <property type="match status" value="1"/>
</dbReference>
<dbReference type="InterPro" id="IPR024079">
    <property type="entry name" value="MetalloPept_cat_dom_sf"/>
</dbReference>
<accession>A0A0E3V9W8</accession>
<dbReference type="Pfam" id="PF17148">
    <property type="entry name" value="DUF5117"/>
    <property type="match status" value="1"/>
</dbReference>
<reference evidence="5 6" key="1">
    <citation type="journal article" date="2014" name="Curr. Microbiol.">
        <title>Spirosoma radiotolerans sp. nov., a gamma-radiation-resistant bacterium isolated from gamma ray-irradiated soil.</title>
        <authorList>
            <person name="Lee J.J."/>
            <person name="Srinivasan S."/>
            <person name="Lim S."/>
            <person name="Joe M."/>
            <person name="Im S."/>
            <person name="Bae S.I."/>
            <person name="Park K.R."/>
            <person name="Han J.H."/>
            <person name="Park S.H."/>
            <person name="Joo B.M."/>
            <person name="Park S.J."/>
            <person name="Kim M.K."/>
        </authorList>
    </citation>
    <scope>NUCLEOTIDE SEQUENCE [LARGE SCALE GENOMIC DNA]</scope>
    <source>
        <strain evidence="5 6">DG5A</strain>
    </source>
</reference>
<evidence type="ECO:0000259" key="4">
    <source>
        <dbReference type="Pfam" id="PF17148"/>
    </source>
</evidence>
<sequence>MRKQVLFFYYLLLTIPCLVSAQPTSGTGTAGSISTFTTGMERNPGFMTYYWDAKKGKVWLEIAAFDTEFLYYPTLAQGVGSNDIGLDRGRLGQEHVVKFQRSGPKVLLIEPNYAYRAITNDPLERKAVEESFAKSVHAGFDIVAEENGRVLVDLTPFLLQDAVGAVQAISRTRQGSFKFDPTRSTLYLARTKAFPQNTEFETIITLTGDNPGAYLREVVPTPSAVTMHQHHSFVQLPVLDGSDKSYKPRVFDPRIGYGGIEYFDYATPVNQPIMKRYISRHRLEKKDPSAAVSEAVKPIVYYIDPGTPEPIRSALMEGTAWWNQAFEAAGYKDAFQVKLLPADADPMDIRYNLVQWVHRSTRGWSYGGSISDPRTGEILKGKVTLGSLRVRQDYLIAQGLIGNFAATGQDSSQTDPMMTMSLERLRQLAAHEVGHTLGLPHNYIASTEGSAPGATERFGRASVMDYPTMVAKIKGASIDLSDAYAKGIGAYDKWSIRYGYEQFPKGTNEKQALDKLVNDMHKAGLTFLTDQDARPEGSSHPRTHLWDNGANAVDELKRVMDVRKIALANFTEKKITVGAPMATLEEVFVPMYMFHRYQVEAAAKVLGGQTYTNALRGDGQAVLATVPAEEQNRALGVLLSTLNPGFLAVPQAVLNLIPPRPFRYDPNPREVFKRHTGITFDPLGPPEAAAGMTLRLMLNPERCARLASQRWIVNGQLPSLDQVIDQLITSTYGSPQSYRQTKKDATYDGAIRRMLHRKVLENLMQLAVDKELDGAVRASAHEGIMRIKSQYAVEPTVRLPTRETLNRETSSGATPDYLYWLIGQYETNPSSIPVMAALAPPDGAPIDPGQEWLSPDCDWK</sequence>
<protein>
    <submittedName>
        <fullName evidence="5">Peptidase</fullName>
    </submittedName>
</protein>
<dbReference type="InterPro" id="IPR032534">
    <property type="entry name" value="EcxA_zinc-bd"/>
</dbReference>